<evidence type="ECO:0000313" key="2">
    <source>
        <dbReference type="EMBL" id="CAB5019824.1"/>
    </source>
</evidence>
<dbReference type="AlphaFoldDB" id="A0A6J7R022"/>
<reference evidence="2" key="1">
    <citation type="submission" date="2020-05" db="EMBL/GenBank/DDBJ databases">
        <authorList>
            <person name="Chiriac C."/>
            <person name="Salcher M."/>
            <person name="Ghai R."/>
            <person name="Kavagutti S V."/>
        </authorList>
    </citation>
    <scope>NUCLEOTIDE SEQUENCE</scope>
</reference>
<organism evidence="2">
    <name type="scientific">freshwater metagenome</name>
    <dbReference type="NCBI Taxonomy" id="449393"/>
    <lineage>
        <taxon>unclassified sequences</taxon>
        <taxon>metagenomes</taxon>
        <taxon>ecological metagenomes</taxon>
    </lineage>
</organism>
<accession>A0A6J7R022</accession>
<gene>
    <name evidence="1" type="ORF">UFOPK2310_00428</name>
    <name evidence="2" type="ORF">UFOPK4092_00863</name>
</gene>
<name>A0A6J7R022_9ZZZZ</name>
<dbReference type="EMBL" id="CAFBPJ010000089">
    <property type="protein sequence ID" value="CAB5019824.1"/>
    <property type="molecule type" value="Genomic_DNA"/>
</dbReference>
<evidence type="ECO:0000313" key="1">
    <source>
        <dbReference type="EMBL" id="CAB4667505.1"/>
    </source>
</evidence>
<dbReference type="EMBL" id="CAEZWW010000035">
    <property type="protein sequence ID" value="CAB4667505.1"/>
    <property type="molecule type" value="Genomic_DNA"/>
</dbReference>
<protein>
    <submittedName>
        <fullName evidence="2">Unannotated protein</fullName>
    </submittedName>
</protein>
<sequence length="60" mass="6313">MNLPGCVGVAMLVSVLTITSGARVRSEWFTASCAGMRCGGIGEMLDIALVRAGRWRTVAN</sequence>
<proteinExistence type="predicted"/>